<organism evidence="6">
    <name type="scientific">Solibacter usitatus (strain Ellin6076)</name>
    <dbReference type="NCBI Taxonomy" id="234267"/>
    <lineage>
        <taxon>Bacteria</taxon>
        <taxon>Pseudomonadati</taxon>
        <taxon>Acidobacteriota</taxon>
        <taxon>Terriglobia</taxon>
        <taxon>Bryobacterales</taxon>
        <taxon>Solibacteraceae</taxon>
        <taxon>Candidatus Solibacter</taxon>
    </lineage>
</organism>
<reference evidence="6" key="1">
    <citation type="submission" date="2006-10" db="EMBL/GenBank/DDBJ databases">
        <title>Complete sequence of Solibacter usitatus Ellin6076.</title>
        <authorList>
            <consortium name="US DOE Joint Genome Institute"/>
            <person name="Copeland A."/>
            <person name="Lucas S."/>
            <person name="Lapidus A."/>
            <person name="Barry K."/>
            <person name="Detter J.C."/>
            <person name="Glavina del Rio T."/>
            <person name="Hammon N."/>
            <person name="Israni S."/>
            <person name="Dalin E."/>
            <person name="Tice H."/>
            <person name="Pitluck S."/>
            <person name="Thompson L.S."/>
            <person name="Brettin T."/>
            <person name="Bruce D."/>
            <person name="Han C."/>
            <person name="Tapia R."/>
            <person name="Gilna P."/>
            <person name="Schmutz J."/>
            <person name="Larimer F."/>
            <person name="Land M."/>
            <person name="Hauser L."/>
            <person name="Kyrpides N."/>
            <person name="Mikhailova N."/>
            <person name="Janssen P.H."/>
            <person name="Kuske C.R."/>
            <person name="Richardson P."/>
        </authorList>
    </citation>
    <scope>NUCLEOTIDE SEQUENCE</scope>
    <source>
        <strain evidence="6">Ellin6076</strain>
    </source>
</reference>
<keyword evidence="3" id="KW-0378">Hydrolase</keyword>
<dbReference type="InParanoid" id="Q028T9"/>
<keyword evidence="4" id="KW-0862">Zinc</keyword>
<evidence type="ECO:0000256" key="1">
    <source>
        <dbReference type="ARBA" id="ARBA00007749"/>
    </source>
</evidence>
<dbReference type="GO" id="GO:0016787">
    <property type="term" value="F:hydrolase activity"/>
    <property type="evidence" value="ECO:0007669"/>
    <property type="project" value="UniProtKB-KW"/>
</dbReference>
<sequence length="314" mass="34710">MSVPTLQRPLSSNKKNILTFYPIRVTPRYVPEGSHCFQVGSIRCTVLSDGYYSYPVSWFFPNADPGELQRALESRHQPPESVLSPYTCLLVETGRRVVLVDTGAGEYSRTTGAIQARLEMAGIRPRDVDTVILTHAHPDHIGGAVDMLGRPAFPNARYVLSEIEWEFWTAARTDLAKLRLPDDARTSIQSMARRCLGPLRHQIEPIDRETEVVPGITAIPAPGHTPGHLAVLIASHGESLMNLGDAAVHPLHLEHPAWQNGFDLEPDSAVATRRRLVERAVAAGMHLMAFHFPFPSIGKVAALPHGGWHWTPGW</sequence>
<dbReference type="KEGG" id="sus:Acid_1471"/>
<feature type="domain" description="Metallo-beta-lactamase" evidence="5">
    <location>
        <begin position="85"/>
        <end position="285"/>
    </location>
</feature>
<dbReference type="HOGENOM" id="CLU_056519_0_0_0"/>
<dbReference type="InterPro" id="IPR051013">
    <property type="entry name" value="MBL_superfamily_lactonases"/>
</dbReference>
<dbReference type="InterPro" id="IPR001279">
    <property type="entry name" value="Metallo-B-lactamas"/>
</dbReference>
<dbReference type="EMBL" id="CP000473">
    <property type="protein sequence ID" value="ABJ82463.1"/>
    <property type="molecule type" value="Genomic_DNA"/>
</dbReference>
<keyword evidence="2" id="KW-0479">Metal-binding</keyword>
<evidence type="ECO:0000313" key="6">
    <source>
        <dbReference type="EMBL" id="ABJ82463.1"/>
    </source>
</evidence>
<comment type="similarity">
    <text evidence="1">Belongs to the metallo-beta-lactamase superfamily.</text>
</comment>
<name>Q028T9_SOLUE</name>
<dbReference type="PANTHER" id="PTHR42978:SF6">
    <property type="entry name" value="QUORUM-QUENCHING LACTONASE YTNP-RELATED"/>
    <property type="match status" value="1"/>
</dbReference>
<accession>Q028T9</accession>
<protein>
    <submittedName>
        <fullName evidence="6">Beta-lactamase domain protein</fullName>
    </submittedName>
</protein>
<dbReference type="GO" id="GO:0046872">
    <property type="term" value="F:metal ion binding"/>
    <property type="evidence" value="ECO:0007669"/>
    <property type="project" value="UniProtKB-KW"/>
</dbReference>
<dbReference type="InterPro" id="IPR036866">
    <property type="entry name" value="RibonucZ/Hydroxyglut_hydro"/>
</dbReference>
<gene>
    <name evidence="6" type="ordered locus">Acid_1471</name>
</gene>
<evidence type="ECO:0000256" key="3">
    <source>
        <dbReference type="ARBA" id="ARBA00022801"/>
    </source>
</evidence>
<dbReference type="CDD" id="cd07720">
    <property type="entry name" value="OPHC2-like_MBL-fold"/>
    <property type="match status" value="1"/>
</dbReference>
<dbReference type="SMART" id="SM00849">
    <property type="entry name" value="Lactamase_B"/>
    <property type="match status" value="1"/>
</dbReference>
<evidence type="ECO:0000259" key="5">
    <source>
        <dbReference type="SMART" id="SM00849"/>
    </source>
</evidence>
<dbReference type="PANTHER" id="PTHR42978">
    <property type="entry name" value="QUORUM-QUENCHING LACTONASE YTNP-RELATED-RELATED"/>
    <property type="match status" value="1"/>
</dbReference>
<dbReference type="Gene3D" id="3.60.15.10">
    <property type="entry name" value="Ribonuclease Z/Hydroxyacylglutathione hydrolase-like"/>
    <property type="match status" value="1"/>
</dbReference>
<dbReference type="STRING" id="234267.Acid_1471"/>
<dbReference type="SUPFAM" id="SSF56281">
    <property type="entry name" value="Metallo-hydrolase/oxidoreductase"/>
    <property type="match status" value="1"/>
</dbReference>
<proteinExistence type="inferred from homology"/>
<evidence type="ECO:0000256" key="4">
    <source>
        <dbReference type="ARBA" id="ARBA00022833"/>
    </source>
</evidence>
<dbReference type="Pfam" id="PF00753">
    <property type="entry name" value="Lactamase_B"/>
    <property type="match status" value="1"/>
</dbReference>
<dbReference type="eggNOG" id="COG0491">
    <property type="taxonomic scope" value="Bacteria"/>
</dbReference>
<dbReference type="AlphaFoldDB" id="Q028T9"/>
<evidence type="ECO:0000256" key="2">
    <source>
        <dbReference type="ARBA" id="ARBA00022723"/>
    </source>
</evidence>